<dbReference type="Gene3D" id="3.40.50.80">
    <property type="entry name" value="Nucleotide-binding domain of ferredoxin-NADP reductase (FNR) module"/>
    <property type="match status" value="1"/>
</dbReference>
<feature type="domain" description="2Fe-2S ferredoxin-type" evidence="10">
    <location>
        <begin position="220"/>
        <end position="305"/>
    </location>
</feature>
<evidence type="ECO:0000256" key="2">
    <source>
        <dbReference type="ARBA" id="ARBA00001974"/>
    </source>
</evidence>
<evidence type="ECO:0000259" key="11">
    <source>
        <dbReference type="PROSITE" id="PS51384"/>
    </source>
</evidence>
<comment type="cofactor">
    <cofactor evidence="1">
        <name>FMN</name>
        <dbReference type="ChEBI" id="CHEBI:58210"/>
    </cofactor>
</comment>
<dbReference type="AlphaFoldDB" id="A0A9X2M235"/>
<dbReference type="InterPro" id="IPR036010">
    <property type="entry name" value="2Fe-2S_ferredoxin-like_sf"/>
</dbReference>
<dbReference type="InterPro" id="IPR054582">
    <property type="entry name" value="DmmA-like_N"/>
</dbReference>
<dbReference type="InterPro" id="IPR001041">
    <property type="entry name" value="2Fe-2S_ferredoxin-type"/>
</dbReference>
<keyword evidence="9" id="KW-0411">Iron-sulfur</keyword>
<reference evidence="12" key="1">
    <citation type="submission" date="2022-06" db="EMBL/GenBank/DDBJ databases">
        <title>WGS of actinobacteria.</title>
        <authorList>
            <person name="Thawai C."/>
        </authorList>
    </citation>
    <scope>NUCLEOTIDE SEQUENCE</scope>
    <source>
        <strain evidence="12">DSM 42010</strain>
    </source>
</reference>
<dbReference type="RefSeq" id="WP_257632906.1">
    <property type="nucleotide sequence ID" value="NZ_JANIIC010000029.1"/>
</dbReference>
<dbReference type="PROSITE" id="PS00197">
    <property type="entry name" value="2FE2S_FER_1"/>
    <property type="match status" value="1"/>
</dbReference>
<dbReference type="GO" id="GO:0016491">
    <property type="term" value="F:oxidoreductase activity"/>
    <property type="evidence" value="ECO:0007669"/>
    <property type="project" value="UniProtKB-KW"/>
</dbReference>
<keyword evidence="6" id="KW-0479">Metal-binding</keyword>
<evidence type="ECO:0000256" key="5">
    <source>
        <dbReference type="ARBA" id="ARBA00022714"/>
    </source>
</evidence>
<evidence type="ECO:0000259" key="10">
    <source>
        <dbReference type="PROSITE" id="PS51085"/>
    </source>
</evidence>
<keyword evidence="4" id="KW-0288">FMN</keyword>
<organism evidence="12 13">
    <name type="scientific">Streptomyces malaysiensis subsp. samsunensis</name>
    <dbReference type="NCBI Taxonomy" id="459658"/>
    <lineage>
        <taxon>Bacteria</taxon>
        <taxon>Bacillati</taxon>
        <taxon>Actinomycetota</taxon>
        <taxon>Actinomycetes</taxon>
        <taxon>Kitasatosporales</taxon>
        <taxon>Streptomycetaceae</taxon>
        <taxon>Streptomyces</taxon>
        <taxon>Streptomyces violaceusniger group</taxon>
    </lineage>
</organism>
<dbReference type="InterPro" id="IPR012675">
    <property type="entry name" value="Beta-grasp_dom_sf"/>
</dbReference>
<dbReference type="Proteomes" id="UP001142400">
    <property type="component" value="Unassembled WGS sequence"/>
</dbReference>
<dbReference type="PANTHER" id="PTHR47354">
    <property type="entry name" value="NADH OXIDOREDUCTASE HCR"/>
    <property type="match status" value="1"/>
</dbReference>
<proteinExistence type="predicted"/>
<accession>A0A9X2M235</accession>
<dbReference type="GO" id="GO:0051537">
    <property type="term" value="F:2 iron, 2 sulfur cluster binding"/>
    <property type="evidence" value="ECO:0007669"/>
    <property type="project" value="UniProtKB-KW"/>
</dbReference>
<feature type="domain" description="FAD-binding FR-type" evidence="11">
    <location>
        <begin position="1"/>
        <end position="98"/>
    </location>
</feature>
<evidence type="ECO:0000313" key="12">
    <source>
        <dbReference type="EMBL" id="MCQ8832054.1"/>
    </source>
</evidence>
<dbReference type="Pfam" id="PF00111">
    <property type="entry name" value="Fer2"/>
    <property type="match status" value="1"/>
</dbReference>
<dbReference type="SUPFAM" id="SSF63380">
    <property type="entry name" value="Riboflavin synthase domain-like"/>
    <property type="match status" value="1"/>
</dbReference>
<dbReference type="CDD" id="cd06185">
    <property type="entry name" value="PDR_like"/>
    <property type="match status" value="1"/>
</dbReference>
<keyword evidence="13" id="KW-1185">Reference proteome</keyword>
<evidence type="ECO:0000256" key="6">
    <source>
        <dbReference type="ARBA" id="ARBA00022723"/>
    </source>
</evidence>
<evidence type="ECO:0000256" key="4">
    <source>
        <dbReference type="ARBA" id="ARBA00022643"/>
    </source>
</evidence>
<dbReference type="SUPFAM" id="SSF54292">
    <property type="entry name" value="2Fe-2S ferredoxin-like"/>
    <property type="match status" value="1"/>
</dbReference>
<keyword evidence="8" id="KW-0408">Iron</keyword>
<dbReference type="EMBL" id="JANIIC010000029">
    <property type="protein sequence ID" value="MCQ8832054.1"/>
    <property type="molecule type" value="Genomic_DNA"/>
</dbReference>
<comment type="cofactor">
    <cofactor evidence="2">
        <name>FAD</name>
        <dbReference type="ChEBI" id="CHEBI:57692"/>
    </cofactor>
</comment>
<evidence type="ECO:0000256" key="3">
    <source>
        <dbReference type="ARBA" id="ARBA00022630"/>
    </source>
</evidence>
<dbReference type="CDD" id="cd00207">
    <property type="entry name" value="fer2"/>
    <property type="match status" value="1"/>
</dbReference>
<dbReference type="InterPro" id="IPR017927">
    <property type="entry name" value="FAD-bd_FR_type"/>
</dbReference>
<dbReference type="InterPro" id="IPR039261">
    <property type="entry name" value="FNR_nucleotide-bd"/>
</dbReference>
<keyword evidence="5" id="KW-0001">2Fe-2S</keyword>
<name>A0A9X2M235_STRMQ</name>
<keyword evidence="3" id="KW-0285">Flavoprotein</keyword>
<evidence type="ECO:0000256" key="8">
    <source>
        <dbReference type="ARBA" id="ARBA00023004"/>
    </source>
</evidence>
<evidence type="ECO:0000256" key="9">
    <source>
        <dbReference type="ARBA" id="ARBA00023014"/>
    </source>
</evidence>
<dbReference type="PANTHER" id="PTHR47354:SF1">
    <property type="entry name" value="CARNITINE MONOOXYGENASE REDUCTASE SUBUNIT"/>
    <property type="match status" value="1"/>
</dbReference>
<dbReference type="Gene3D" id="2.40.30.10">
    <property type="entry name" value="Translation factors"/>
    <property type="match status" value="1"/>
</dbReference>
<dbReference type="Pfam" id="PF22290">
    <property type="entry name" value="DmmA-like_N"/>
    <property type="match status" value="1"/>
</dbReference>
<dbReference type="PROSITE" id="PS51384">
    <property type="entry name" value="FAD_FR"/>
    <property type="match status" value="1"/>
</dbReference>
<dbReference type="PROSITE" id="PS51085">
    <property type="entry name" value="2FE2S_FER_2"/>
    <property type="match status" value="1"/>
</dbReference>
<protein>
    <submittedName>
        <fullName evidence="12">PDR/VanB family oxidoreductase</fullName>
    </submittedName>
</protein>
<dbReference type="InterPro" id="IPR017938">
    <property type="entry name" value="Riboflavin_synthase-like_b-brl"/>
</dbReference>
<keyword evidence="7" id="KW-0560">Oxidoreductase</keyword>
<evidence type="ECO:0000256" key="1">
    <source>
        <dbReference type="ARBA" id="ARBA00001917"/>
    </source>
</evidence>
<dbReference type="InterPro" id="IPR050415">
    <property type="entry name" value="MRET"/>
</dbReference>
<dbReference type="Gene3D" id="3.10.20.30">
    <property type="match status" value="1"/>
</dbReference>
<sequence length="305" mass="33018">MHLLVTRKQRIAENVVALTLSDPDGRPLPAWTPGAHVDIALEPGLSRQYSLTGGEDSGVWRVAVLRVPAGRGSRYLHDMVAPGSVLRIDGPRNDFPLVPARRYVFIAGGIGITPILPMVSQAERSGAQWQLYYGGRRRASMAFLDELARYGDRVHVYPEDEQGLLPLAAALCGAEDGTQVYCCGPEPLLNAVRQRVDEQPGSTVHFERFRPAGPATGEAFEVRLAQSGRTLKVPPDKSILEVVEEAGVEVLSSCRTGTCGTCETAVLEGIPDHRDDVLSADERASGDAMMICTSRSLTPYLSLDL</sequence>
<dbReference type="GO" id="GO:0046872">
    <property type="term" value="F:metal ion binding"/>
    <property type="evidence" value="ECO:0007669"/>
    <property type="project" value="UniProtKB-KW"/>
</dbReference>
<dbReference type="PRINTS" id="PR00409">
    <property type="entry name" value="PHDIOXRDTASE"/>
</dbReference>
<dbReference type="InterPro" id="IPR006058">
    <property type="entry name" value="2Fe2S_fd_BS"/>
</dbReference>
<evidence type="ECO:0000313" key="13">
    <source>
        <dbReference type="Proteomes" id="UP001142400"/>
    </source>
</evidence>
<comment type="caution">
    <text evidence="12">The sequence shown here is derived from an EMBL/GenBank/DDBJ whole genome shotgun (WGS) entry which is preliminary data.</text>
</comment>
<gene>
    <name evidence="12" type="ORF">NQU54_23990</name>
</gene>
<dbReference type="SUPFAM" id="SSF52343">
    <property type="entry name" value="Ferredoxin reductase-like, C-terminal NADP-linked domain"/>
    <property type="match status" value="1"/>
</dbReference>
<evidence type="ECO:0000256" key="7">
    <source>
        <dbReference type="ARBA" id="ARBA00023002"/>
    </source>
</evidence>